<dbReference type="Pfam" id="PF00076">
    <property type="entry name" value="RRM_1"/>
    <property type="match status" value="1"/>
</dbReference>
<reference evidence="5 6" key="1">
    <citation type="submission" date="2020-04" db="EMBL/GenBank/DDBJ databases">
        <authorList>
            <person name="Alioto T."/>
            <person name="Alioto T."/>
            <person name="Gomez Garrido J."/>
        </authorList>
    </citation>
    <scope>NUCLEOTIDE SEQUENCE [LARGE SCALE GENOMIC DNA]</scope>
</reference>
<dbReference type="Proteomes" id="UP000494165">
    <property type="component" value="Unassembled WGS sequence"/>
</dbReference>
<dbReference type="Gene3D" id="3.30.70.330">
    <property type="match status" value="1"/>
</dbReference>
<keyword evidence="6" id="KW-1185">Reference proteome</keyword>
<evidence type="ECO:0000259" key="4">
    <source>
        <dbReference type="PROSITE" id="PS50102"/>
    </source>
</evidence>
<feature type="compositionally biased region" description="Polar residues" evidence="3">
    <location>
        <begin position="186"/>
        <end position="196"/>
    </location>
</feature>
<dbReference type="GO" id="GO:0006406">
    <property type="term" value="P:mRNA export from nucleus"/>
    <property type="evidence" value="ECO:0007669"/>
    <property type="project" value="TreeGrafter"/>
</dbReference>
<comment type="caution">
    <text evidence="5">The sequence shown here is derived from an EMBL/GenBank/DDBJ whole genome shotgun (WGS) entry which is preliminary data.</text>
</comment>
<evidence type="ECO:0000313" key="5">
    <source>
        <dbReference type="EMBL" id="CAB3359207.1"/>
    </source>
</evidence>
<dbReference type="SUPFAM" id="SSF54928">
    <property type="entry name" value="RNA-binding domain, RBD"/>
    <property type="match status" value="1"/>
</dbReference>
<proteinExistence type="predicted"/>
<dbReference type="PANTHER" id="PTHR12436:SF3">
    <property type="entry name" value="GERMINAL-CENTER ASSOCIATED NUCLEAR PROTEIN"/>
    <property type="match status" value="1"/>
</dbReference>
<name>A0A8S1BW36_9INSE</name>
<evidence type="ECO:0000256" key="3">
    <source>
        <dbReference type="SAM" id="MobiDB-lite"/>
    </source>
</evidence>
<dbReference type="GO" id="GO:0070390">
    <property type="term" value="C:transcription export complex 2"/>
    <property type="evidence" value="ECO:0007669"/>
    <property type="project" value="TreeGrafter"/>
</dbReference>
<sequence>MDKRIGVRNYLPPPARQMISPERLKKLSSLVCINLPTQLMDRSTFRKHFSKYGRVTKFSVTPAKNSAHVHFETHEDAANAKQNAGRGFPDTFKIRWGEIQPRKSSIDLDKPHPSSEVQQELESMSQQGGYLTSQRGQAGPSKQARIDNFFQASPPTSSNPFSAKSTSQSPSPNLFGKTSLFPPKAQTGNPFQSNDKPPQLFQPPDKPKPLFGIPAKSIESRPAAPTPPTQQPTQKPQLSTENLGLLSTVRKAAHSDESKLVVLEARDKLCRLTMVKSSSLATAVKTIGTCPDMCPERERYLRIDRKQVSQYETRNGEPAHQFFVKEYSRSSADQELPLSHDLRPSPVLRITMNYLLSQIASRVEVPGEHLGEWFLFLWDRTRAIRKDVTQQELCNEDAVILLEQCARFHIACAARLADEDVHDFDPKINSENLAKCLQTLKHLYHDMSLKGMACPNEAEFRSYIVLLNLNTGDAIWEVQQLSPEVLASQPVQNAIKAYLSLSTHNYVNFFKVVRTIGYLPAAILMRYFTQVRSKGLEILMRALCQSIKASYPIPLNELVRILAFEDIADATEFCQHHGLETSSETVMFSRTTFMNPESNIALRRAKNVVESQLRVSFAEAIAGYPMAEFNREPSIPNSSFDANTGMLYPEVLKSIEEKATVPVPETSTITLSKGIFSGQSLFPQPGQSIFPTAPQKNVQKAVPTSPQSLFGLKPNVSKPLGIQTRANMQKMEFIASATYDSIVGKLVQNATREIVAKELKTFKANKVAQKVTIKLTQQIVDHFAKEICSSELAAAKEEEKARRLADLQLKQRELKRREAMAIQATRITKECISSVAEEEIRKMVSIELQRQKSLHIWTQNTSAKVLSETFQEMALRIASEELLHAQEQWRRKVDKLKTKLKQARACRMLLKWRDLVLVKKERRMRIEGFPAGRSSLSIAEQAQEFCVVSPDRPATFWTNKTRISFPKSRTIGTQSLPLVGIDSISSILNGHQRLAPFLVGNYKVTAGIWRMVLSVPSDDLELRTWAELCIARGRLSSQGGSTIYFSNDVIMRLELVIGLSSTDTEFNALALVVKDQTEAAARLEQILRDPPPVPVALLILGKQTLSPDLDLVMQRLCEAGALFDVKSFELPEEPDSFGEVQTAMEWLALQSKDSIDSYVATEASDLVLSVMQESFWQNTLFASGPKTEAQLNALQRNPALCIEIANSAVDFVASLISGVIKLHPEEESLIKNCCSKLPPYWNQNEFRQKTSKMLRQLKVPDLELDVESLHNASWPAILDGLSEFCFKLPLDPSQCSLLSSW</sequence>
<dbReference type="InterPro" id="IPR035979">
    <property type="entry name" value="RBD_domain_sf"/>
</dbReference>
<protein>
    <recommendedName>
        <fullName evidence="4">RRM domain-containing protein</fullName>
    </recommendedName>
</protein>
<organism evidence="5 6">
    <name type="scientific">Cloeon dipterum</name>
    <dbReference type="NCBI Taxonomy" id="197152"/>
    <lineage>
        <taxon>Eukaryota</taxon>
        <taxon>Metazoa</taxon>
        <taxon>Ecdysozoa</taxon>
        <taxon>Arthropoda</taxon>
        <taxon>Hexapoda</taxon>
        <taxon>Insecta</taxon>
        <taxon>Pterygota</taxon>
        <taxon>Palaeoptera</taxon>
        <taxon>Ephemeroptera</taxon>
        <taxon>Pisciforma</taxon>
        <taxon>Baetidae</taxon>
        <taxon>Cloeon</taxon>
    </lineage>
</organism>
<dbReference type="GO" id="GO:0003723">
    <property type="term" value="F:RNA binding"/>
    <property type="evidence" value="ECO:0007669"/>
    <property type="project" value="UniProtKB-UniRule"/>
</dbReference>
<dbReference type="GO" id="GO:0005737">
    <property type="term" value="C:cytoplasm"/>
    <property type="evidence" value="ECO:0007669"/>
    <property type="project" value="TreeGrafter"/>
</dbReference>
<evidence type="ECO:0000256" key="2">
    <source>
        <dbReference type="PROSITE-ProRule" id="PRU00176"/>
    </source>
</evidence>
<dbReference type="PANTHER" id="PTHR12436">
    <property type="entry name" value="80 KDA MCM3-ASSOCIATED PROTEIN"/>
    <property type="match status" value="1"/>
</dbReference>
<feature type="domain" description="RRM" evidence="4">
    <location>
        <begin position="28"/>
        <end position="111"/>
    </location>
</feature>
<dbReference type="InterPro" id="IPR012677">
    <property type="entry name" value="Nucleotide-bd_a/b_plait_sf"/>
</dbReference>
<evidence type="ECO:0000256" key="1">
    <source>
        <dbReference type="ARBA" id="ARBA00022884"/>
    </source>
</evidence>
<dbReference type="Gene3D" id="1.25.40.990">
    <property type="match status" value="1"/>
</dbReference>
<accession>A0A8S1BW36</accession>
<dbReference type="InterPro" id="IPR000504">
    <property type="entry name" value="RRM_dom"/>
</dbReference>
<feature type="region of interest" description="Disordered" evidence="3">
    <location>
        <begin position="102"/>
        <end position="238"/>
    </location>
</feature>
<dbReference type="PROSITE" id="PS50102">
    <property type="entry name" value="RRM"/>
    <property type="match status" value="1"/>
</dbReference>
<feature type="compositionally biased region" description="Basic and acidic residues" evidence="3">
    <location>
        <begin position="102"/>
        <end position="113"/>
    </location>
</feature>
<feature type="compositionally biased region" description="Polar residues" evidence="3">
    <location>
        <begin position="150"/>
        <end position="172"/>
    </location>
</feature>
<dbReference type="Pfam" id="PF03399">
    <property type="entry name" value="SAC3_GANP"/>
    <property type="match status" value="1"/>
</dbReference>
<gene>
    <name evidence="5" type="ORF">CLODIP_2_CD05163</name>
</gene>
<dbReference type="OrthoDB" id="21502at2759"/>
<feature type="compositionally biased region" description="Polar residues" evidence="3">
    <location>
        <begin position="115"/>
        <end position="136"/>
    </location>
</feature>
<dbReference type="EMBL" id="CADEPI010000001">
    <property type="protein sequence ID" value="CAB3359207.1"/>
    <property type="molecule type" value="Genomic_DNA"/>
</dbReference>
<dbReference type="InterPro" id="IPR005062">
    <property type="entry name" value="SAC3/GANP/THP3_conserved"/>
</dbReference>
<evidence type="ECO:0000313" key="6">
    <source>
        <dbReference type="Proteomes" id="UP000494165"/>
    </source>
</evidence>
<keyword evidence="1 2" id="KW-0694">RNA-binding</keyword>
<dbReference type="InterPro" id="IPR045107">
    <property type="entry name" value="SAC3/GANP/THP3"/>
</dbReference>